<keyword evidence="11" id="KW-1185">Reference proteome</keyword>
<evidence type="ECO:0000256" key="7">
    <source>
        <dbReference type="ARBA" id="ARBA00022786"/>
    </source>
</evidence>
<dbReference type="EC" id="2.3.2.27" evidence="4"/>
<evidence type="ECO:0000313" key="11">
    <source>
        <dbReference type="Proteomes" id="UP000030748"/>
    </source>
</evidence>
<evidence type="ECO:0000313" key="10">
    <source>
        <dbReference type="EMBL" id="EYU36563.1"/>
    </source>
</evidence>
<evidence type="ECO:0000256" key="5">
    <source>
        <dbReference type="ARBA" id="ARBA00022679"/>
    </source>
</evidence>
<feature type="region of interest" description="Disordered" evidence="8">
    <location>
        <begin position="1"/>
        <end position="37"/>
    </location>
</feature>
<dbReference type="SMART" id="SM00185">
    <property type="entry name" value="ARM"/>
    <property type="match status" value="5"/>
</dbReference>
<dbReference type="InterPro" id="IPR036537">
    <property type="entry name" value="Adaptor_Cbl_N_dom_sf"/>
</dbReference>
<evidence type="ECO:0000256" key="8">
    <source>
        <dbReference type="SAM" id="MobiDB-lite"/>
    </source>
</evidence>
<gene>
    <name evidence="10" type="ORF">MIMGU_mgv1a002804mg</name>
</gene>
<dbReference type="InterPro" id="IPR059179">
    <property type="entry name" value="MLKL-like_MCAfunc"/>
</dbReference>
<dbReference type="GO" id="GO:0005737">
    <property type="term" value="C:cytoplasm"/>
    <property type="evidence" value="ECO:0000318"/>
    <property type="project" value="GO_Central"/>
</dbReference>
<dbReference type="CDD" id="cd21037">
    <property type="entry name" value="MLKL_NTD"/>
    <property type="match status" value="1"/>
</dbReference>
<dbReference type="CDD" id="cd16664">
    <property type="entry name" value="RING-Ubox_PUB"/>
    <property type="match status" value="1"/>
</dbReference>
<dbReference type="SUPFAM" id="SSF48371">
    <property type="entry name" value="ARM repeat"/>
    <property type="match status" value="1"/>
</dbReference>
<dbReference type="Pfam" id="PF04564">
    <property type="entry name" value="U-box"/>
    <property type="match status" value="1"/>
</dbReference>
<dbReference type="InterPro" id="IPR016024">
    <property type="entry name" value="ARM-type_fold"/>
</dbReference>
<dbReference type="InterPro" id="IPR058678">
    <property type="entry name" value="ARM_PUB"/>
</dbReference>
<dbReference type="FunFam" id="1.20.930.20:FF:000002">
    <property type="entry name" value="RING-type E3 ubiquitin transferase"/>
    <property type="match status" value="1"/>
</dbReference>
<dbReference type="eggNOG" id="KOG0167">
    <property type="taxonomic scope" value="Eukaryota"/>
</dbReference>
<feature type="compositionally biased region" description="Acidic residues" evidence="8">
    <location>
        <begin position="8"/>
        <end position="18"/>
    </location>
</feature>
<dbReference type="AlphaFoldDB" id="A0A022RA08"/>
<evidence type="ECO:0000256" key="1">
    <source>
        <dbReference type="ARBA" id="ARBA00000900"/>
    </source>
</evidence>
<name>A0A022RA08_ERYGU</name>
<keyword evidence="5" id="KW-0808">Transferase</keyword>
<evidence type="ECO:0000256" key="2">
    <source>
        <dbReference type="ARBA" id="ARBA00003861"/>
    </source>
</evidence>
<dbReference type="InterPro" id="IPR057623">
    <property type="entry name" value="PUB12-19-like_N"/>
</dbReference>
<comment type="catalytic activity">
    <reaction evidence="1">
        <text>S-ubiquitinyl-[E2 ubiquitin-conjugating enzyme]-L-cysteine + [acceptor protein]-L-lysine = [E2 ubiquitin-conjugating enzyme]-L-cysteine + N(6)-ubiquitinyl-[acceptor protein]-L-lysine.</text>
        <dbReference type="EC" id="2.3.2.27"/>
    </reaction>
</comment>
<dbReference type="InterPro" id="IPR011989">
    <property type="entry name" value="ARM-like"/>
</dbReference>
<dbReference type="STRING" id="4155.A0A022RA08"/>
<dbReference type="PANTHER" id="PTHR23315:SF49">
    <property type="entry name" value="RING-TYPE E3 UBIQUITIN TRANSFERASE"/>
    <property type="match status" value="1"/>
</dbReference>
<evidence type="ECO:0000256" key="6">
    <source>
        <dbReference type="ARBA" id="ARBA00022737"/>
    </source>
</evidence>
<dbReference type="InterPro" id="IPR045210">
    <property type="entry name" value="RING-Ubox_PUB"/>
</dbReference>
<feature type="domain" description="U-box" evidence="9">
    <location>
        <begin position="282"/>
        <end position="356"/>
    </location>
</feature>
<evidence type="ECO:0000259" key="9">
    <source>
        <dbReference type="PROSITE" id="PS51698"/>
    </source>
</evidence>
<dbReference type="Pfam" id="PF25368">
    <property type="entry name" value="PUB10_N"/>
    <property type="match status" value="1"/>
</dbReference>
<dbReference type="PROSITE" id="PS51698">
    <property type="entry name" value="U_BOX"/>
    <property type="match status" value="1"/>
</dbReference>
<sequence length="636" mass="71206">MVTNHEEEAYEEEEEDQTTTEGLNPPSNPSSPRARTDDNYNLVESIVAVIQSVKAIGEYRKTQRKECKNLVRRLKLFLPFLDEIRDFETTSFPNSAVVCLKKLKKAVESAKKLLKLCHRGSKIYLALESEAMMVRFHGVYDHISQAVEGMPYEELRISEEEKEQVELLCVQLRRAKRRTDTQDMELTMDLMVALSTNNDRNADIASVERLANKLSLHTCEDLKQETLAIRKLVKERRGLSPESTQQIVNLLNKFKGLAGLEENGICDEPDEPKSLTKSISISVPNEFLCPITLEIMTDPVIVATGQTYERESIQQWLDSNHQTCPKTGQTLEHLSLAPNFALKNLILQWCEKNNFHLPKKEVLTNEETHSTKNEAKILTLVQNLSSSKLDEQRKAVEKIRFLSKESPENRTLIANAGGIQLLVQLLSYPDSKIQEHSVTALLISRSTIGSIGAKENSAAALFSLSMLNENKVKIGTLDGIPPLVELLKTGTMRGKKDAITALFNLCLNPANKTRAIEAGIVGPLLKVLVDEKLEMVNETLSILLILASCAEGRKELGQLQFIETLVSLIREGTPKNKECATAVLLELGSNNRNLILAALQYGVYEHLVEVSKNGTERGQRKAESMIRLMSQAQQIP</sequence>
<dbReference type="Gene3D" id="1.20.930.20">
    <property type="entry name" value="Adaptor protein Cbl, N-terminal domain"/>
    <property type="match status" value="1"/>
</dbReference>
<dbReference type="EMBL" id="KI630592">
    <property type="protein sequence ID" value="EYU36563.1"/>
    <property type="molecule type" value="Genomic_DNA"/>
</dbReference>
<reference evidence="10 11" key="1">
    <citation type="journal article" date="2013" name="Proc. Natl. Acad. Sci. U.S.A.">
        <title>Fine-scale variation in meiotic recombination in Mimulus inferred from population shotgun sequencing.</title>
        <authorList>
            <person name="Hellsten U."/>
            <person name="Wright K.M."/>
            <person name="Jenkins J."/>
            <person name="Shu S."/>
            <person name="Yuan Y."/>
            <person name="Wessler S.R."/>
            <person name="Schmutz J."/>
            <person name="Willis J.H."/>
            <person name="Rokhsar D.S."/>
        </authorList>
    </citation>
    <scope>NUCLEOTIDE SEQUENCE [LARGE SCALE GENOMIC DNA]</scope>
    <source>
        <strain evidence="11">cv. DUN x IM62</strain>
    </source>
</reference>
<protein>
    <recommendedName>
        <fullName evidence="4">RING-type E3 ubiquitin transferase</fullName>
        <ecNumber evidence="4">2.3.2.27</ecNumber>
    </recommendedName>
</protein>
<dbReference type="GO" id="GO:0005634">
    <property type="term" value="C:nucleus"/>
    <property type="evidence" value="ECO:0000318"/>
    <property type="project" value="GO_Central"/>
</dbReference>
<evidence type="ECO:0000256" key="3">
    <source>
        <dbReference type="ARBA" id="ARBA00004906"/>
    </source>
</evidence>
<dbReference type="Pfam" id="PF25598">
    <property type="entry name" value="ARM_PUB"/>
    <property type="match status" value="1"/>
</dbReference>
<dbReference type="Gene3D" id="3.30.40.10">
    <property type="entry name" value="Zinc/RING finger domain, C3HC4 (zinc finger)"/>
    <property type="match status" value="1"/>
</dbReference>
<organism evidence="10 11">
    <name type="scientific">Erythranthe guttata</name>
    <name type="common">Yellow monkey flower</name>
    <name type="synonym">Mimulus guttatus</name>
    <dbReference type="NCBI Taxonomy" id="4155"/>
    <lineage>
        <taxon>Eukaryota</taxon>
        <taxon>Viridiplantae</taxon>
        <taxon>Streptophyta</taxon>
        <taxon>Embryophyta</taxon>
        <taxon>Tracheophyta</taxon>
        <taxon>Spermatophyta</taxon>
        <taxon>Magnoliopsida</taxon>
        <taxon>eudicotyledons</taxon>
        <taxon>Gunneridae</taxon>
        <taxon>Pentapetalae</taxon>
        <taxon>asterids</taxon>
        <taxon>lamiids</taxon>
        <taxon>Lamiales</taxon>
        <taxon>Phrymaceae</taxon>
        <taxon>Erythranthe</taxon>
    </lineage>
</organism>
<dbReference type="Gene3D" id="1.25.10.10">
    <property type="entry name" value="Leucine-rich Repeat Variant"/>
    <property type="match status" value="1"/>
</dbReference>
<dbReference type="SUPFAM" id="SSF57850">
    <property type="entry name" value="RING/U-box"/>
    <property type="match status" value="1"/>
</dbReference>
<proteinExistence type="predicted"/>
<dbReference type="UniPathway" id="UPA00143"/>
<dbReference type="GO" id="GO:0061630">
    <property type="term" value="F:ubiquitin protein ligase activity"/>
    <property type="evidence" value="ECO:0007669"/>
    <property type="project" value="UniProtKB-EC"/>
</dbReference>
<comment type="function">
    <text evidence="2">Functions as an E3 ubiquitin ligase.</text>
</comment>
<dbReference type="InterPro" id="IPR003613">
    <property type="entry name" value="Ubox_domain"/>
</dbReference>
<dbReference type="InterPro" id="IPR000225">
    <property type="entry name" value="Armadillo"/>
</dbReference>
<evidence type="ECO:0000256" key="4">
    <source>
        <dbReference type="ARBA" id="ARBA00012483"/>
    </source>
</evidence>
<keyword evidence="6" id="KW-0677">Repeat</keyword>
<dbReference type="GO" id="GO:0007166">
    <property type="term" value="P:cell surface receptor signaling pathway"/>
    <property type="evidence" value="ECO:0007669"/>
    <property type="project" value="InterPro"/>
</dbReference>
<dbReference type="Proteomes" id="UP000030748">
    <property type="component" value="Unassembled WGS sequence"/>
</dbReference>
<keyword evidence="7" id="KW-0833">Ubl conjugation pathway</keyword>
<dbReference type="Pfam" id="PF00514">
    <property type="entry name" value="Arm"/>
    <property type="match status" value="1"/>
</dbReference>
<dbReference type="GO" id="GO:0016567">
    <property type="term" value="P:protein ubiquitination"/>
    <property type="evidence" value="ECO:0007669"/>
    <property type="project" value="UniProtKB-UniPathway"/>
</dbReference>
<dbReference type="SMART" id="SM00504">
    <property type="entry name" value="Ubox"/>
    <property type="match status" value="1"/>
</dbReference>
<dbReference type="FunFam" id="3.30.40.10:FF:000335">
    <property type="entry name" value="RING-type E3 ubiquitin transferase"/>
    <property type="match status" value="1"/>
</dbReference>
<dbReference type="InterPro" id="IPR013083">
    <property type="entry name" value="Znf_RING/FYVE/PHD"/>
</dbReference>
<accession>A0A022RA08</accession>
<dbReference type="PANTHER" id="PTHR23315">
    <property type="entry name" value="U BOX DOMAIN-CONTAINING"/>
    <property type="match status" value="1"/>
</dbReference>
<comment type="pathway">
    <text evidence="3">Protein modification; protein ubiquitination.</text>
</comment>